<dbReference type="KEGG" id="ksd:KS2013_693"/>
<feature type="chain" id="PRO_5008544046" evidence="2">
    <location>
        <begin position="27"/>
        <end position="380"/>
    </location>
</feature>
<dbReference type="Gene3D" id="2.130.10.130">
    <property type="entry name" value="Integrin alpha, N-terminal"/>
    <property type="match status" value="2"/>
</dbReference>
<dbReference type="SUPFAM" id="SSF69318">
    <property type="entry name" value="Integrin alpha N-terminal domain"/>
    <property type="match status" value="1"/>
</dbReference>
<organism evidence="3 4">
    <name type="scientific">Kangiella sediminilitoris</name>
    <dbReference type="NCBI Taxonomy" id="1144748"/>
    <lineage>
        <taxon>Bacteria</taxon>
        <taxon>Pseudomonadati</taxon>
        <taxon>Pseudomonadota</taxon>
        <taxon>Gammaproteobacteria</taxon>
        <taxon>Kangiellales</taxon>
        <taxon>Kangiellaceae</taxon>
        <taxon>Kangiella</taxon>
    </lineage>
</organism>
<dbReference type="Pfam" id="PF13517">
    <property type="entry name" value="FG-GAP_3"/>
    <property type="match status" value="2"/>
</dbReference>
<dbReference type="EMBL" id="CP012418">
    <property type="protein sequence ID" value="AOE49417.1"/>
    <property type="molecule type" value="Genomic_DNA"/>
</dbReference>
<dbReference type="RefSeq" id="WP_068989815.1">
    <property type="nucleotide sequence ID" value="NZ_CP012418.1"/>
</dbReference>
<accession>A0A1B3B9D9</accession>
<gene>
    <name evidence="3" type="ORF">KS2013_693</name>
</gene>
<evidence type="ECO:0000256" key="2">
    <source>
        <dbReference type="SAM" id="SignalP"/>
    </source>
</evidence>
<feature type="signal peptide" evidence="2">
    <location>
        <begin position="1"/>
        <end position="26"/>
    </location>
</feature>
<dbReference type="PANTHER" id="PTHR46580">
    <property type="entry name" value="SENSOR KINASE-RELATED"/>
    <property type="match status" value="1"/>
</dbReference>
<dbReference type="STRING" id="1144748.KS2013_693"/>
<proteinExistence type="predicted"/>
<keyword evidence="1 2" id="KW-0732">Signal</keyword>
<reference evidence="4" key="1">
    <citation type="submission" date="2015-08" db="EMBL/GenBank/DDBJ databases">
        <authorList>
            <person name="Kim K.M."/>
        </authorList>
    </citation>
    <scope>NUCLEOTIDE SEQUENCE [LARGE SCALE GENOMIC DNA]</scope>
    <source>
        <strain evidence="4">KCTC 23892</strain>
    </source>
</reference>
<dbReference type="InterPro" id="IPR028994">
    <property type="entry name" value="Integrin_alpha_N"/>
</dbReference>
<name>A0A1B3B9D9_9GAMM</name>
<evidence type="ECO:0000313" key="3">
    <source>
        <dbReference type="EMBL" id="AOE49417.1"/>
    </source>
</evidence>
<dbReference type="AlphaFoldDB" id="A0A1B3B9D9"/>
<evidence type="ECO:0000313" key="4">
    <source>
        <dbReference type="Proteomes" id="UP000094147"/>
    </source>
</evidence>
<protein>
    <submittedName>
        <fullName evidence="3">FG-GAP repeat-containing protein</fullName>
    </submittedName>
</protein>
<evidence type="ECO:0000256" key="1">
    <source>
        <dbReference type="ARBA" id="ARBA00022729"/>
    </source>
</evidence>
<sequence length="380" mass="40112" precursor="true">MTPIKSISYVLLASLGLFNSMNSAKAVDIGSTAYSTFPLEVGSGQASMAVCDFNSDGYQDVIIANYTDNNIIAYQGNGKGKLIEVGRFPVGDSPSGISVSDINNDGNSDVAIANHETSYVTLLLGDGKGAFKKAQQSPFNIDIKPHPHEVRLSDIDGDNKVDLIVDSRTHEGLLVLKGLSNGSFQKPGKVINVGGDPYRGFAINDINGDEALDFVTPNQNHIGVVINNNSNDMTFSLKKLSQTGSPFAVELAEMNGDGNMDLVIATNGSLITVIPGDGNGNFLEEEKTEIQSSSGAKQIAIGDINADGIKDALVSNWSGQILAIFGSKTSIETISFEHSSIPNPWGIALADLNNDGKSDFIIADGDSKSAVVYVSQDISD</sequence>
<dbReference type="Proteomes" id="UP000094147">
    <property type="component" value="Chromosome"/>
</dbReference>
<keyword evidence="4" id="KW-1185">Reference proteome</keyword>
<dbReference type="OrthoDB" id="6192521at2"/>
<dbReference type="InterPro" id="IPR013517">
    <property type="entry name" value="FG-GAP"/>
</dbReference>